<feature type="transmembrane region" description="Helical" evidence="2">
    <location>
        <begin position="145"/>
        <end position="163"/>
    </location>
</feature>
<feature type="compositionally biased region" description="Acidic residues" evidence="1">
    <location>
        <begin position="37"/>
        <end position="46"/>
    </location>
</feature>
<keyword evidence="2" id="KW-1133">Transmembrane helix</keyword>
<dbReference type="OrthoDB" id="9182865at2"/>
<dbReference type="RefSeq" id="WP_159341506.1">
    <property type="nucleotide sequence ID" value="NZ_CP024621.1"/>
</dbReference>
<evidence type="ECO:0000313" key="3">
    <source>
        <dbReference type="EMBL" id="QHD49143.1"/>
    </source>
</evidence>
<dbReference type="Proteomes" id="UP000463949">
    <property type="component" value="Chromosome"/>
</dbReference>
<sequence>MTKPSSNPQPASESQKPDQTDHDEHTPHHQNLRADQEADSPEDQQELAELGTLLSKDDLSDEEQQALTQLLQRHKSDVAVAISRRTTSAFQGPLPPPSILSGYEAIVPGSAAKIIDWADSEREHRHRTETTIVRAETTRDLRGQLLAATVALAGFSVAAFALYLDHAGVAAMITAMDIGGMVAAFIYGRRSAED</sequence>
<proteinExistence type="predicted"/>
<organism evidence="3 4">
    <name type="scientific">Vreelandella aquamarina</name>
    <dbReference type="NCBI Taxonomy" id="77097"/>
    <lineage>
        <taxon>Bacteria</taxon>
        <taxon>Pseudomonadati</taxon>
        <taxon>Pseudomonadota</taxon>
        <taxon>Gammaproteobacteria</taxon>
        <taxon>Oceanospirillales</taxon>
        <taxon>Halomonadaceae</taxon>
        <taxon>Vreelandella</taxon>
    </lineage>
</organism>
<feature type="transmembrane region" description="Helical" evidence="2">
    <location>
        <begin position="169"/>
        <end position="188"/>
    </location>
</feature>
<dbReference type="EMBL" id="CP024621">
    <property type="protein sequence ID" value="QHD49143.1"/>
    <property type="molecule type" value="Genomic_DNA"/>
</dbReference>
<dbReference type="Pfam" id="PF10097">
    <property type="entry name" value="DUF2335"/>
    <property type="match status" value="1"/>
</dbReference>
<evidence type="ECO:0000313" key="4">
    <source>
        <dbReference type="Proteomes" id="UP000463949"/>
    </source>
</evidence>
<dbReference type="KEGG" id="hmd:CTT34_05255"/>
<evidence type="ECO:0008006" key="5">
    <source>
        <dbReference type="Google" id="ProtNLM"/>
    </source>
</evidence>
<reference evidence="3 4" key="1">
    <citation type="submission" date="2017-10" db="EMBL/GenBank/DDBJ databases">
        <title>Coral associated bacteria.</title>
        <authorList>
            <person name="Wang X."/>
        </authorList>
    </citation>
    <scope>NUCLEOTIDE SEQUENCE [LARGE SCALE GENOMIC DNA]</scope>
    <source>
        <strain evidence="3 4">SCSIO 43005</strain>
    </source>
</reference>
<keyword evidence="2" id="KW-0472">Membrane</keyword>
<evidence type="ECO:0000256" key="2">
    <source>
        <dbReference type="SAM" id="Phobius"/>
    </source>
</evidence>
<evidence type="ECO:0000256" key="1">
    <source>
        <dbReference type="SAM" id="MobiDB-lite"/>
    </source>
</evidence>
<protein>
    <recommendedName>
        <fullName evidence="5">DUF2335 domain-containing protein</fullName>
    </recommendedName>
</protein>
<feature type="region of interest" description="Disordered" evidence="1">
    <location>
        <begin position="1"/>
        <end position="48"/>
    </location>
</feature>
<feature type="compositionally biased region" description="Basic and acidic residues" evidence="1">
    <location>
        <begin position="15"/>
        <end position="36"/>
    </location>
</feature>
<gene>
    <name evidence="3" type="ORF">CTT34_05255</name>
</gene>
<dbReference type="AlphaFoldDB" id="A0A857GIP5"/>
<feature type="compositionally biased region" description="Polar residues" evidence="1">
    <location>
        <begin position="1"/>
        <end position="14"/>
    </location>
</feature>
<name>A0A857GIP5_9GAMM</name>
<keyword evidence="2" id="KW-0812">Transmembrane</keyword>
<dbReference type="InterPro" id="IPR019284">
    <property type="entry name" value="RP532"/>
</dbReference>
<accession>A0A857GIP5</accession>